<dbReference type="Proteomes" id="UP000014975">
    <property type="component" value="Unassembled WGS sequence"/>
</dbReference>
<feature type="transmembrane region" description="Helical" evidence="1">
    <location>
        <begin position="391"/>
        <end position="411"/>
    </location>
</feature>
<dbReference type="InterPro" id="IPR048999">
    <property type="entry name" value="STT3-PglB_core"/>
</dbReference>
<evidence type="ECO:0000313" key="5">
    <source>
        <dbReference type="Proteomes" id="UP000014975"/>
    </source>
</evidence>
<dbReference type="STRING" id="1121439.dsat_2649"/>
<gene>
    <name evidence="4" type="ORF">dsat_2649</name>
</gene>
<dbReference type="Gene3D" id="3.40.1380.40">
    <property type="match status" value="1"/>
</dbReference>
<keyword evidence="5" id="KW-1185">Reference proteome</keyword>
<keyword evidence="1" id="KW-0812">Transmembrane</keyword>
<evidence type="ECO:0000256" key="1">
    <source>
        <dbReference type="SAM" id="Phobius"/>
    </source>
</evidence>
<dbReference type="eggNOG" id="COG1287">
    <property type="taxonomic scope" value="Bacteria"/>
</dbReference>
<dbReference type="UniPathway" id="UPA00378"/>
<feature type="transmembrane region" description="Helical" evidence="1">
    <location>
        <begin position="110"/>
        <end position="130"/>
    </location>
</feature>
<organism evidence="4 5">
    <name type="scientific">Alkalidesulfovibrio alkalitolerans DSM 16529</name>
    <dbReference type="NCBI Taxonomy" id="1121439"/>
    <lineage>
        <taxon>Bacteria</taxon>
        <taxon>Pseudomonadati</taxon>
        <taxon>Thermodesulfobacteriota</taxon>
        <taxon>Desulfovibrionia</taxon>
        <taxon>Desulfovibrionales</taxon>
        <taxon>Desulfovibrionaceae</taxon>
        <taxon>Alkalidesulfovibrio</taxon>
    </lineage>
</organism>
<feature type="transmembrane region" description="Helical" evidence="1">
    <location>
        <begin position="142"/>
        <end position="162"/>
    </location>
</feature>
<dbReference type="PROSITE" id="PS51257">
    <property type="entry name" value="PROKAR_LIPOPROTEIN"/>
    <property type="match status" value="1"/>
</dbReference>
<dbReference type="Pfam" id="PF02516">
    <property type="entry name" value="STT3"/>
    <property type="match status" value="1"/>
</dbReference>
<proteinExistence type="predicted"/>
<reference evidence="4 5" key="1">
    <citation type="journal article" date="2013" name="Genome Announc.">
        <title>Draft genome sequences for three mercury-methylating, sulfate-reducing bacteria.</title>
        <authorList>
            <person name="Brown S.D."/>
            <person name="Hurt R.A.Jr."/>
            <person name="Gilmour C.C."/>
            <person name="Elias D.A."/>
        </authorList>
    </citation>
    <scope>NUCLEOTIDE SEQUENCE [LARGE SCALE GENOMIC DNA]</scope>
    <source>
        <strain evidence="4 5">DSM 16529</strain>
    </source>
</reference>
<dbReference type="GO" id="GO:0016020">
    <property type="term" value="C:membrane"/>
    <property type="evidence" value="ECO:0007669"/>
    <property type="project" value="InterPro"/>
</dbReference>
<dbReference type="EMBL" id="ATHI01000007">
    <property type="protein sequence ID" value="EPR34607.1"/>
    <property type="molecule type" value="Genomic_DNA"/>
</dbReference>
<dbReference type="RefSeq" id="WP_020886534.1">
    <property type="nucleotide sequence ID" value="NZ_ATHI01000007.1"/>
</dbReference>
<feature type="transmembrane region" description="Helical" evidence="1">
    <location>
        <begin position="239"/>
        <end position="264"/>
    </location>
</feature>
<dbReference type="Pfam" id="PF21436">
    <property type="entry name" value="STT3-PglB_core"/>
    <property type="match status" value="1"/>
</dbReference>
<feature type="transmembrane region" description="Helical" evidence="1">
    <location>
        <begin position="210"/>
        <end position="227"/>
    </location>
</feature>
<accession>S7TBR3</accession>
<keyword evidence="1" id="KW-1133">Transmembrane helix</keyword>
<sequence length="716" mass="77136">MRSASRAFAQAACLFAAFAACVGLRLLEAPRWFAPELLLDGQPLMSTHDAYAWLAGAMGVNLRGHEPLAVIVELVNGLTGLSPEAIGFWLPPLLAALAGLPFVHLAHRLGILAFGFPAAVVAGCSLGYVVRTRVGSLDTDPFALFFPLFLAVELFITLSPLLREVWRGPAEKPDVRGAPDRVSVGACFGSFGLGLWCMAGVWLYAGMRPVITILLCFAALLGAALGRPQVRPWSVVLPLLPLAMLALGGGAGVVVGLGFALAVWRRPELGFSRRAGWTIAAALALMVVVFGFEIVRDIVVRLDYWLFPAADVVVSATNGPNLPSVLQSIREAQSMPLVDVARYLSVHPVLTIALVLGYAWLAFRRPAALVFVPLLALGLCASILGARFVMFGAAAMGAGVLGLGLLARRFVPRAWGRFPLAVALAGAILVPATLFMDRLRPDPVLSPRHAAALAEISSVTPSSSWLWLWWDYGYAAEFYAERFPIANGARHDAKWLYPLAAVHAGKPFEAANLMRFFAFSMQAQERALSERPEISGNPSFIHERTPPMTALAGLDGLSAQAEAQAVADGRRKPEGGYPDQYFVVSWDTLRLAGWIIRFGTRNLADGTFATGDVSRIEGDMRVDTEQGLLHSPLAGTLPLASLDVLDEAGNSGFSWQRGSGMHVVMNRQTREAFMMDATAYGSAMVQLLVGEPSRFARDFELVIDAAPWARVYRLLP</sequence>
<dbReference type="AlphaFoldDB" id="S7TBR3"/>
<feature type="transmembrane region" description="Helical" evidence="1">
    <location>
        <begin position="340"/>
        <end position="361"/>
    </location>
</feature>
<keyword evidence="4" id="KW-0808">Transferase</keyword>
<dbReference type="InterPro" id="IPR048307">
    <property type="entry name" value="STT3_N"/>
</dbReference>
<evidence type="ECO:0000259" key="3">
    <source>
        <dbReference type="Pfam" id="PF21436"/>
    </source>
</evidence>
<feature type="domain" description="Oligosaccharyl transferase STT3 N-terminal" evidence="2">
    <location>
        <begin position="83"/>
        <end position="392"/>
    </location>
</feature>
<feature type="transmembrane region" description="Helical" evidence="1">
    <location>
        <begin position="182"/>
        <end position="204"/>
    </location>
</feature>
<feature type="domain" description="STT3/PglB/AglB core" evidence="3">
    <location>
        <begin position="464"/>
        <end position="604"/>
    </location>
</feature>
<feature type="transmembrane region" description="Helical" evidence="1">
    <location>
        <begin position="418"/>
        <end position="436"/>
    </location>
</feature>
<comment type="caution">
    <text evidence="4">The sequence shown here is derived from an EMBL/GenBank/DDBJ whole genome shotgun (WGS) entry which is preliminary data.</text>
</comment>
<evidence type="ECO:0000259" key="2">
    <source>
        <dbReference type="Pfam" id="PF02516"/>
    </source>
</evidence>
<feature type="transmembrane region" description="Helical" evidence="1">
    <location>
        <begin position="276"/>
        <end position="295"/>
    </location>
</feature>
<keyword evidence="1" id="KW-0472">Membrane</keyword>
<name>S7TBR3_9BACT</name>
<evidence type="ECO:0000313" key="4">
    <source>
        <dbReference type="EMBL" id="EPR34607.1"/>
    </source>
</evidence>
<feature type="transmembrane region" description="Helical" evidence="1">
    <location>
        <begin position="368"/>
        <end position="385"/>
    </location>
</feature>
<dbReference type="PATRIC" id="fig|1121439.3.peg.1052"/>
<dbReference type="GO" id="GO:0016740">
    <property type="term" value="F:transferase activity"/>
    <property type="evidence" value="ECO:0007669"/>
    <property type="project" value="UniProtKB-KW"/>
</dbReference>
<protein>
    <submittedName>
        <fullName evidence="4">Oligosaccharyl transferase STT3 subunit</fullName>
    </submittedName>
</protein>